<dbReference type="AlphaFoldDB" id="A0A1A3MVI2"/>
<sequence length="873" mass="93280">MKLHRLVLTNYRGITHREIEFPDNGVVVVCGANEIGKSSMIEALDLLLESKDRSTKKDVKQVKPTNADVGSEVTAEISSGPYRFVYRKRFHKKFETELTVLAPRREQLTGDEAHERVRAMLAETVDTELWRAQRVLQAAPTAAVDLSGCDALSRALDVAAGDDAALSGNEPILIERIDAEFARYFTPTGRPTGEWAAAVKRLDDAKVAVAECANAVAEVEDRVDSHAELTRQAAELAKQCSAAEPRLCAAQTATDRIAALADQVREATLIAAAAVATSAASTAAHTARLDLIDEIDTRRATIAALAAQAQEAAELRAAAARDAEACEAAVADAARALTAAQDRAESAQRTLDGIAEREEAERLRARLANIDRIEHERSRVVKELSEIALTQGLLRRIEDSAAAVDRVSGQLELISAVVEFTAAADIALTVDDREIVLPAGGSWSVTATGPTDVQVAGVLTARITPGATALDVQAKHQEAQQNLEAALAAGGVADLATARSVDECRRELERTRDQLTATLAGLCGDEHAEQLRERLAQLVASQSAEAGFVDLDADTARTQRNEADAARAAAYAECEVRRQSAAAAAHRLAETTTRATVLENDAAAQRAALDTSVTRLAGDRSTVDDDALAASADAERQTAQAAEQRVAQLSQALAAAAPDTMAAELKEAAEVVEALHARHDETVEALRKVSIELAVLRSEGRKGKLDAAEIELEHAASQHARVGSRARSAHLLRSVMGRHRDTTRLRYVEPYRAELERLGRPVFGPSLEIEVDSNLCILSRTLNGVTVPYESLSGGAKEQLGILARLACAALVAKEDTVPVVVDDALGFTDPDRLAKMGEVFDAVGNHGQVLVLTCNPHRYDSVTGAHRIDLSA</sequence>
<dbReference type="OrthoDB" id="3177877at2"/>
<evidence type="ECO:0000259" key="2">
    <source>
        <dbReference type="Pfam" id="PF13175"/>
    </source>
</evidence>
<evidence type="ECO:0000256" key="1">
    <source>
        <dbReference type="SAM" id="Coils"/>
    </source>
</evidence>
<evidence type="ECO:0000313" key="3">
    <source>
        <dbReference type="EMBL" id="OBK13541.1"/>
    </source>
</evidence>
<reference evidence="3 4" key="1">
    <citation type="submission" date="2016-06" db="EMBL/GenBank/DDBJ databases">
        <authorList>
            <person name="Kjaerup R.B."/>
            <person name="Dalgaard T.S."/>
            <person name="Juul-Madsen H.R."/>
        </authorList>
    </citation>
    <scope>NUCLEOTIDE SEQUENCE [LARGE SCALE GENOMIC DNA]</scope>
    <source>
        <strain evidence="3 4">1245139.5</strain>
    </source>
</reference>
<dbReference type="PANTHER" id="PTHR41259:SF1">
    <property type="entry name" value="DOUBLE-STRAND BREAK REPAIR RAD50 ATPASE, PUTATIVE-RELATED"/>
    <property type="match status" value="1"/>
</dbReference>
<keyword evidence="1" id="KW-0175">Coiled coil</keyword>
<organism evidence="3 4">
    <name type="scientific">Mycobacterium asiaticum</name>
    <dbReference type="NCBI Taxonomy" id="1790"/>
    <lineage>
        <taxon>Bacteria</taxon>
        <taxon>Bacillati</taxon>
        <taxon>Actinomycetota</taxon>
        <taxon>Actinomycetes</taxon>
        <taxon>Mycobacteriales</taxon>
        <taxon>Mycobacteriaceae</taxon>
        <taxon>Mycobacterium</taxon>
    </lineage>
</organism>
<comment type="caution">
    <text evidence="3">The sequence shown here is derived from an EMBL/GenBank/DDBJ whole genome shotgun (WGS) entry which is preliminary data.</text>
</comment>
<feature type="coiled-coil region" evidence="1">
    <location>
        <begin position="330"/>
        <end position="357"/>
    </location>
</feature>
<dbReference type="InterPro" id="IPR027417">
    <property type="entry name" value="P-loop_NTPase"/>
</dbReference>
<dbReference type="Pfam" id="PF13175">
    <property type="entry name" value="AAA_15"/>
    <property type="match status" value="1"/>
</dbReference>
<dbReference type="InterPro" id="IPR041685">
    <property type="entry name" value="AAA_GajA/Old/RecF-like"/>
</dbReference>
<evidence type="ECO:0000313" key="4">
    <source>
        <dbReference type="Proteomes" id="UP000093629"/>
    </source>
</evidence>
<accession>A0A1A3MVI2</accession>
<proteinExistence type="predicted"/>
<keyword evidence="4" id="KW-1185">Reference proteome</keyword>
<dbReference type="SUPFAM" id="SSF52540">
    <property type="entry name" value="P-loop containing nucleoside triphosphate hydrolases"/>
    <property type="match status" value="1"/>
</dbReference>
<protein>
    <recommendedName>
        <fullName evidence="2">Endonuclease GajA/Old nuclease/RecF-like AAA domain-containing protein</fullName>
    </recommendedName>
</protein>
<gene>
    <name evidence="3" type="ORF">A5636_09250</name>
</gene>
<name>A0A1A3MVI2_MYCAS</name>
<dbReference type="EMBL" id="LZLQ01000114">
    <property type="protein sequence ID" value="OBK13541.1"/>
    <property type="molecule type" value="Genomic_DNA"/>
</dbReference>
<feature type="domain" description="Endonuclease GajA/Old nuclease/RecF-like AAA" evidence="2">
    <location>
        <begin position="1"/>
        <end position="66"/>
    </location>
</feature>
<dbReference type="PANTHER" id="PTHR41259">
    <property type="entry name" value="DOUBLE-STRAND BREAK REPAIR RAD50 ATPASE, PUTATIVE-RELATED"/>
    <property type="match status" value="1"/>
</dbReference>
<dbReference type="Gene3D" id="3.40.50.300">
    <property type="entry name" value="P-loop containing nucleotide triphosphate hydrolases"/>
    <property type="match status" value="2"/>
</dbReference>
<dbReference type="Proteomes" id="UP000093629">
    <property type="component" value="Unassembled WGS sequence"/>
</dbReference>
<dbReference type="RefSeq" id="WP_065159920.1">
    <property type="nucleotide sequence ID" value="NZ_LZLQ01000114.1"/>
</dbReference>